<dbReference type="Proteomes" id="UP000184076">
    <property type="component" value="Unassembled WGS sequence"/>
</dbReference>
<dbReference type="Gene3D" id="3.40.50.620">
    <property type="entry name" value="HUPs"/>
    <property type="match status" value="2"/>
</dbReference>
<dbReference type="PANTHER" id="PTHR31964:SF113">
    <property type="entry name" value="USPA DOMAIN-CONTAINING PROTEIN"/>
    <property type="match status" value="1"/>
</dbReference>
<dbReference type="InterPro" id="IPR006016">
    <property type="entry name" value="UspA"/>
</dbReference>
<accession>A0A1M5BD01</accession>
<dbReference type="STRING" id="1121391.SAMN02745206_01892"/>
<dbReference type="CDD" id="cd23659">
    <property type="entry name" value="USP_At3g01520-like"/>
    <property type="match status" value="1"/>
</dbReference>
<dbReference type="SUPFAM" id="SSF52402">
    <property type="entry name" value="Adenine nucleotide alpha hydrolases-like"/>
    <property type="match status" value="2"/>
</dbReference>
<sequence length="323" mass="36175">MSGTVLVAVDASKQSLNAAALAARLMSRQRDQRVVLVHCLSQELLSAMQKAVGSGVIEWQEIEKRQIRMAEELLEKAQKFFEDLGVDRDRVELSVQKDGESPARTLVRMAETLGCHSLFLGRRGLSPMRRLLLGSTSDKVAQYAVGRTVWVVDAPLEEPREVLVAVDYREESEAIIDYTARFLAPVPGLRYTFLHLIPQIPPALWDDGRILSSHEREERLLKVERWIAECRRAVDGYFEKARALLKEKGVPDDHVKTLARPIREGIARDIVRWIREKQVDVAVLGKKSLGKGKPFLMGSHANKILHHAGGAALCLVGHMPEEG</sequence>
<dbReference type="PANTHER" id="PTHR31964">
    <property type="entry name" value="ADENINE NUCLEOTIDE ALPHA HYDROLASES-LIKE SUPERFAMILY PROTEIN"/>
    <property type="match status" value="1"/>
</dbReference>
<name>A0A1M5BD01_9BACT</name>
<dbReference type="EMBL" id="FQVB01000017">
    <property type="protein sequence ID" value="SHF40032.1"/>
    <property type="molecule type" value="Genomic_DNA"/>
</dbReference>
<gene>
    <name evidence="2" type="ORF">SAMN02745206_01892</name>
</gene>
<organism evidence="2 3">
    <name type="scientific">Desulfacinum infernum DSM 9756</name>
    <dbReference type="NCBI Taxonomy" id="1121391"/>
    <lineage>
        <taxon>Bacteria</taxon>
        <taxon>Pseudomonadati</taxon>
        <taxon>Thermodesulfobacteriota</taxon>
        <taxon>Syntrophobacteria</taxon>
        <taxon>Syntrophobacterales</taxon>
        <taxon>Syntrophobacteraceae</taxon>
        <taxon>Desulfacinum</taxon>
    </lineage>
</organism>
<dbReference type="InterPro" id="IPR014729">
    <property type="entry name" value="Rossmann-like_a/b/a_fold"/>
</dbReference>
<evidence type="ECO:0000259" key="1">
    <source>
        <dbReference type="Pfam" id="PF00582"/>
    </source>
</evidence>
<proteinExistence type="predicted"/>
<feature type="domain" description="UspA" evidence="1">
    <location>
        <begin position="160"/>
        <end position="308"/>
    </location>
</feature>
<dbReference type="Pfam" id="PF00582">
    <property type="entry name" value="Usp"/>
    <property type="match status" value="2"/>
</dbReference>
<dbReference type="CDD" id="cd00293">
    <property type="entry name" value="USP-like"/>
    <property type="match status" value="1"/>
</dbReference>
<evidence type="ECO:0000313" key="2">
    <source>
        <dbReference type="EMBL" id="SHF40032.1"/>
    </source>
</evidence>
<dbReference type="AlphaFoldDB" id="A0A1M5BD01"/>
<keyword evidence="3" id="KW-1185">Reference proteome</keyword>
<protein>
    <submittedName>
        <fullName evidence="2">Nucleotide-binding universal stress protein, UspA family</fullName>
    </submittedName>
</protein>
<dbReference type="RefSeq" id="WP_073038746.1">
    <property type="nucleotide sequence ID" value="NZ_FQVB01000017.1"/>
</dbReference>
<dbReference type="OrthoDB" id="3873975at2"/>
<feature type="domain" description="UspA" evidence="1">
    <location>
        <begin position="1"/>
        <end position="144"/>
    </location>
</feature>
<evidence type="ECO:0000313" key="3">
    <source>
        <dbReference type="Proteomes" id="UP000184076"/>
    </source>
</evidence>
<reference evidence="3" key="1">
    <citation type="submission" date="2016-11" db="EMBL/GenBank/DDBJ databases">
        <authorList>
            <person name="Varghese N."/>
            <person name="Submissions S."/>
        </authorList>
    </citation>
    <scope>NUCLEOTIDE SEQUENCE [LARGE SCALE GENOMIC DNA]</scope>
    <source>
        <strain evidence="3">DSM 9756</strain>
    </source>
</reference>